<organism evidence="1 3">
    <name type="scientific">Didymodactylos carnosus</name>
    <dbReference type="NCBI Taxonomy" id="1234261"/>
    <lineage>
        <taxon>Eukaryota</taxon>
        <taxon>Metazoa</taxon>
        <taxon>Spiralia</taxon>
        <taxon>Gnathifera</taxon>
        <taxon>Rotifera</taxon>
        <taxon>Eurotatoria</taxon>
        <taxon>Bdelloidea</taxon>
        <taxon>Philodinida</taxon>
        <taxon>Philodinidae</taxon>
        <taxon>Didymodactylos</taxon>
    </lineage>
</organism>
<accession>A0A814KYF0</accession>
<proteinExistence type="predicted"/>
<dbReference type="AlphaFoldDB" id="A0A814KYF0"/>
<keyword evidence="3" id="KW-1185">Reference proteome</keyword>
<evidence type="ECO:0000313" key="1">
    <source>
        <dbReference type="EMBL" id="CAF1057527.1"/>
    </source>
</evidence>
<dbReference type="EMBL" id="CAJNOQ010004402">
    <property type="protein sequence ID" value="CAF1057527.1"/>
    <property type="molecule type" value="Genomic_DNA"/>
</dbReference>
<reference evidence="1" key="1">
    <citation type="submission" date="2021-02" db="EMBL/GenBank/DDBJ databases">
        <authorList>
            <person name="Nowell W R."/>
        </authorList>
    </citation>
    <scope>NUCLEOTIDE SEQUENCE</scope>
</reference>
<sequence length="40" mass="4492">MLHISGNRDEGRHSLNKSLKMNDNVLNKLLSIDSSLLLSK</sequence>
<evidence type="ECO:0000313" key="3">
    <source>
        <dbReference type="Proteomes" id="UP000663829"/>
    </source>
</evidence>
<comment type="caution">
    <text evidence="1">The sequence shown here is derived from an EMBL/GenBank/DDBJ whole genome shotgun (WGS) entry which is preliminary data.</text>
</comment>
<dbReference type="Proteomes" id="UP000681722">
    <property type="component" value="Unassembled WGS sequence"/>
</dbReference>
<evidence type="ECO:0000313" key="2">
    <source>
        <dbReference type="EMBL" id="CAF3826340.1"/>
    </source>
</evidence>
<protein>
    <submittedName>
        <fullName evidence="1">Uncharacterized protein</fullName>
    </submittedName>
</protein>
<dbReference type="Proteomes" id="UP000663829">
    <property type="component" value="Unassembled WGS sequence"/>
</dbReference>
<feature type="non-terminal residue" evidence="1">
    <location>
        <position position="1"/>
    </location>
</feature>
<name>A0A814KYF0_9BILA</name>
<gene>
    <name evidence="1" type="ORF">GPM918_LOCUS16608</name>
    <name evidence="2" type="ORF">SRO942_LOCUS16608</name>
</gene>
<dbReference type="EMBL" id="CAJOBC010004402">
    <property type="protein sequence ID" value="CAF3826340.1"/>
    <property type="molecule type" value="Genomic_DNA"/>
</dbReference>